<dbReference type="Proteomes" id="UP000534306">
    <property type="component" value="Unassembled WGS sequence"/>
</dbReference>
<dbReference type="AlphaFoldDB" id="A0A7Y4KZ11"/>
<accession>A0A7Y4KZ11</accession>
<dbReference type="EMBL" id="JACHKF010000001">
    <property type="protein sequence ID" value="MBB6569915.1"/>
    <property type="molecule type" value="Genomic_DNA"/>
</dbReference>
<evidence type="ECO:0000313" key="4">
    <source>
        <dbReference type="Proteomes" id="UP000553957"/>
    </source>
</evidence>
<protein>
    <submittedName>
        <fullName evidence="2">Uncharacterized protein</fullName>
    </submittedName>
</protein>
<evidence type="ECO:0000313" key="2">
    <source>
        <dbReference type="EMBL" id="NOL40261.1"/>
    </source>
</evidence>
<reference evidence="1 4" key="2">
    <citation type="submission" date="2020-08" db="EMBL/GenBank/DDBJ databases">
        <title>Sequencing the genomes of 1000 actinobacteria strains.</title>
        <authorList>
            <person name="Klenk H.-P."/>
        </authorList>
    </citation>
    <scope>NUCLEOTIDE SEQUENCE [LARGE SCALE GENOMIC DNA]</scope>
    <source>
        <strain evidence="1 4">DSM 15626</strain>
    </source>
</reference>
<dbReference type="RefSeq" id="WP_171672659.1">
    <property type="nucleotide sequence ID" value="NZ_BAAAGT010000002.1"/>
</dbReference>
<evidence type="ECO:0000313" key="3">
    <source>
        <dbReference type="Proteomes" id="UP000534306"/>
    </source>
</evidence>
<proteinExistence type="predicted"/>
<sequence>MADEESWRERRRAASVEQAAALERRKAAESAQARELLVAFVQELGERGVAPEPLRAQVIGTGTSYRTGLTGWYLRRNRSVAVDAEANFYILGTSNSLAARLTGVRILPSDPPLVVGQGGRDGESIKLADLLDMRRNELLR</sequence>
<comment type="caution">
    <text evidence="2">The sequence shown here is derived from an EMBL/GenBank/DDBJ whole genome shotgun (WGS) entry which is preliminary data.</text>
</comment>
<reference evidence="2 3" key="1">
    <citation type="submission" date="2020-05" db="EMBL/GenBank/DDBJ databases">
        <title>Genome sequence of Kribbella sandramycini ATCC 39419.</title>
        <authorList>
            <person name="Maclea K.S."/>
            <person name="Fair J.L."/>
        </authorList>
    </citation>
    <scope>NUCLEOTIDE SEQUENCE [LARGE SCALE GENOMIC DNA]</scope>
    <source>
        <strain evidence="2 3">ATCC 39419</strain>
    </source>
</reference>
<gene>
    <name evidence="1" type="ORF">HNR71_005552</name>
    <name evidence="2" type="ORF">HPO96_08395</name>
</gene>
<keyword evidence="3" id="KW-1185">Reference proteome</keyword>
<organism evidence="2 3">
    <name type="scientific">Kribbella sandramycini</name>
    <dbReference type="NCBI Taxonomy" id="60450"/>
    <lineage>
        <taxon>Bacteria</taxon>
        <taxon>Bacillati</taxon>
        <taxon>Actinomycetota</taxon>
        <taxon>Actinomycetes</taxon>
        <taxon>Propionibacteriales</taxon>
        <taxon>Kribbellaceae</taxon>
        <taxon>Kribbella</taxon>
    </lineage>
</organism>
<evidence type="ECO:0000313" key="1">
    <source>
        <dbReference type="EMBL" id="MBB6569915.1"/>
    </source>
</evidence>
<dbReference type="EMBL" id="JABJRC010000002">
    <property type="protein sequence ID" value="NOL40261.1"/>
    <property type="molecule type" value="Genomic_DNA"/>
</dbReference>
<dbReference type="Proteomes" id="UP000553957">
    <property type="component" value="Unassembled WGS sequence"/>
</dbReference>
<name>A0A7Y4KZ11_9ACTN</name>